<accession>A0A9D5JSN1</accession>
<dbReference type="Proteomes" id="UP000649604">
    <property type="component" value="Unassembled WGS sequence"/>
</dbReference>
<dbReference type="EMBL" id="WJJP01000091">
    <property type="protein sequence ID" value="MBD3323522.1"/>
    <property type="molecule type" value="Genomic_DNA"/>
</dbReference>
<evidence type="ECO:0000313" key="2">
    <source>
        <dbReference type="Proteomes" id="UP000649604"/>
    </source>
</evidence>
<sequence>MKTVRVEQLYHQYIESIPISEQLELISVISQHVAQYTMTQEHPKTRSLLELEGLGAEIWKGIDAQEYVNDLRDEWEGPPV</sequence>
<comment type="caution">
    <text evidence="1">The sequence shown here is derived from an EMBL/GenBank/DDBJ whole genome shotgun (WGS) entry which is preliminary data.</text>
</comment>
<evidence type="ECO:0000313" key="1">
    <source>
        <dbReference type="EMBL" id="MBD3323522.1"/>
    </source>
</evidence>
<dbReference type="AlphaFoldDB" id="A0A9D5JSN1"/>
<name>A0A9D5JSN1_9BACT</name>
<protein>
    <submittedName>
        <fullName evidence="1">Uncharacterized protein</fullName>
    </submittedName>
</protein>
<gene>
    <name evidence="1" type="ORF">GF339_02995</name>
</gene>
<organism evidence="1 2">
    <name type="scientific">candidate division KSB3 bacterium</name>
    <dbReference type="NCBI Taxonomy" id="2044937"/>
    <lineage>
        <taxon>Bacteria</taxon>
        <taxon>candidate division KSB3</taxon>
    </lineage>
</organism>
<proteinExistence type="predicted"/>
<reference evidence="1" key="1">
    <citation type="submission" date="2019-11" db="EMBL/GenBank/DDBJ databases">
        <title>Microbial mats filling the niche in hypersaline microbial mats.</title>
        <authorList>
            <person name="Wong H.L."/>
            <person name="Macleod F.I."/>
            <person name="White R.A. III"/>
            <person name="Burns B.P."/>
        </authorList>
    </citation>
    <scope>NUCLEOTIDE SEQUENCE</scope>
    <source>
        <strain evidence="1">Rbin_158</strain>
    </source>
</reference>